<sequence length="342" mass="37467">MTRVLLTGASGFIAAHILDLLLAHNHSVRITVRSQQKADALISAHPDKAHLIDVAIVPDINAPGAFDAALQSHPPFEAVLHTASPFHFNITRSIDEDLLNPAINGTRNVLAAVKQYAPSVKTVVITSSFASIVDAGLGLAPGKVYTEKDWNPITLEQARENASLGYRGSKTWAEKTAWEFLEKEKPNFNIVTVNPPLVLGPVKPYLAKLETINTSNERIRDILTPKAAETIKNTGTYLWVDVREVAAAHVLAFEKPEAAGNRFFVVAGRFSNQLIADIVKKDFPEYAVNIPEERLPLDGYPAESDAFYNGDNTKSREVLGLHYRSLEESIVDTVKSLKEIGA</sequence>
<dbReference type="FunCoup" id="A0A4V3SJ57">
    <property type="interactions" value="220"/>
</dbReference>
<dbReference type="GO" id="GO:0016616">
    <property type="term" value="F:oxidoreductase activity, acting on the CH-OH group of donors, NAD or NADP as acceptor"/>
    <property type="evidence" value="ECO:0007669"/>
    <property type="project" value="TreeGrafter"/>
</dbReference>
<dbReference type="STRING" id="341454.A0A4V3SJ57"/>
<dbReference type="AlphaFoldDB" id="A0A4V3SJ57"/>
<comment type="similarity">
    <text evidence="2">Belongs to the NAD(P)-dependent epimerase/dehydratase family. Dihydroflavonol-4-reductase subfamily.</text>
</comment>
<dbReference type="Gene3D" id="3.40.50.720">
    <property type="entry name" value="NAD(P)-binding Rossmann-like Domain"/>
    <property type="match status" value="1"/>
</dbReference>
<reference evidence="4 5" key="1">
    <citation type="submission" date="2019-04" db="EMBL/GenBank/DDBJ databases">
        <title>Comparative genomics and transcriptomics to analyze fruiting body development in filamentous ascomycetes.</title>
        <authorList>
            <consortium name="DOE Joint Genome Institute"/>
            <person name="Lutkenhaus R."/>
            <person name="Traeger S."/>
            <person name="Breuer J."/>
            <person name="Kuo A."/>
            <person name="Lipzen A."/>
            <person name="Pangilinan J."/>
            <person name="Dilworth D."/>
            <person name="Sandor L."/>
            <person name="Poggeler S."/>
            <person name="Barry K."/>
            <person name="Grigoriev I.V."/>
            <person name="Nowrousian M."/>
        </authorList>
    </citation>
    <scope>NUCLEOTIDE SEQUENCE [LARGE SCALE GENOMIC DNA]</scope>
    <source>
        <strain evidence="4 5">CBS 389.68</strain>
    </source>
</reference>
<dbReference type="Pfam" id="PF01370">
    <property type="entry name" value="Epimerase"/>
    <property type="match status" value="1"/>
</dbReference>
<evidence type="ECO:0000313" key="5">
    <source>
        <dbReference type="Proteomes" id="UP000298138"/>
    </source>
</evidence>
<keyword evidence="1" id="KW-0560">Oxidoreductase</keyword>
<dbReference type="InParanoid" id="A0A4V3SJ57"/>
<proteinExistence type="inferred from homology"/>
<accession>A0A4V3SJ57</accession>
<dbReference type="OrthoDB" id="2735536at2759"/>
<dbReference type="FunFam" id="3.40.50.720:FF:000191">
    <property type="entry name" value="Methylglyoxal reductase (NADPH-dependent)"/>
    <property type="match status" value="1"/>
</dbReference>
<gene>
    <name evidence="4" type="ORF">EX30DRAFT_316513</name>
</gene>
<dbReference type="PANTHER" id="PTHR10366">
    <property type="entry name" value="NAD DEPENDENT EPIMERASE/DEHYDRATASE"/>
    <property type="match status" value="1"/>
</dbReference>
<dbReference type="InterPro" id="IPR001509">
    <property type="entry name" value="Epimerase_deHydtase"/>
</dbReference>
<evidence type="ECO:0000256" key="1">
    <source>
        <dbReference type="ARBA" id="ARBA00023002"/>
    </source>
</evidence>
<dbReference type="CDD" id="cd05227">
    <property type="entry name" value="AR_SDR_e"/>
    <property type="match status" value="1"/>
</dbReference>
<feature type="domain" description="NAD-dependent epimerase/dehydratase" evidence="3">
    <location>
        <begin position="4"/>
        <end position="265"/>
    </location>
</feature>
<name>A0A4V3SJ57_9PEZI</name>
<organism evidence="4 5">
    <name type="scientific">Ascodesmis nigricans</name>
    <dbReference type="NCBI Taxonomy" id="341454"/>
    <lineage>
        <taxon>Eukaryota</taxon>
        <taxon>Fungi</taxon>
        <taxon>Dikarya</taxon>
        <taxon>Ascomycota</taxon>
        <taxon>Pezizomycotina</taxon>
        <taxon>Pezizomycetes</taxon>
        <taxon>Pezizales</taxon>
        <taxon>Ascodesmidaceae</taxon>
        <taxon>Ascodesmis</taxon>
    </lineage>
</organism>
<dbReference type="EMBL" id="ML220114">
    <property type="protein sequence ID" value="TGZ82745.1"/>
    <property type="molecule type" value="Genomic_DNA"/>
</dbReference>
<dbReference type="PANTHER" id="PTHR10366:SF564">
    <property type="entry name" value="STEROL-4-ALPHA-CARBOXYLATE 3-DEHYDROGENASE, DECARBOXYLATING"/>
    <property type="match status" value="1"/>
</dbReference>
<dbReference type="Proteomes" id="UP000298138">
    <property type="component" value="Unassembled WGS sequence"/>
</dbReference>
<dbReference type="SUPFAM" id="SSF51735">
    <property type="entry name" value="NAD(P)-binding Rossmann-fold domains"/>
    <property type="match status" value="1"/>
</dbReference>
<keyword evidence="5" id="KW-1185">Reference proteome</keyword>
<evidence type="ECO:0000256" key="2">
    <source>
        <dbReference type="ARBA" id="ARBA00023445"/>
    </source>
</evidence>
<dbReference type="InterPro" id="IPR050425">
    <property type="entry name" value="NAD(P)_dehydrat-like"/>
</dbReference>
<evidence type="ECO:0000313" key="4">
    <source>
        <dbReference type="EMBL" id="TGZ82745.1"/>
    </source>
</evidence>
<dbReference type="InterPro" id="IPR036291">
    <property type="entry name" value="NAD(P)-bd_dom_sf"/>
</dbReference>
<evidence type="ECO:0000259" key="3">
    <source>
        <dbReference type="Pfam" id="PF01370"/>
    </source>
</evidence>
<protein>
    <submittedName>
        <fullName evidence="4">NAD(P)-binding protein</fullName>
    </submittedName>
</protein>